<reference evidence="4" key="1">
    <citation type="submission" date="2013-08" db="EMBL/GenBank/DDBJ databases">
        <authorList>
            <person name="Mendez C."/>
            <person name="Richter M."/>
            <person name="Ferrer M."/>
            <person name="Sanchez J."/>
        </authorList>
    </citation>
    <scope>NUCLEOTIDE SEQUENCE</scope>
</reference>
<feature type="domain" description="NAD-glutamate dehydrogenase catalytic" evidence="1">
    <location>
        <begin position="346"/>
        <end position="486"/>
    </location>
</feature>
<accession>T1BWG2</accession>
<dbReference type="EMBL" id="AUZX01007768">
    <property type="protein sequence ID" value="EQD58210.1"/>
    <property type="molecule type" value="Genomic_DNA"/>
</dbReference>
<feature type="non-terminal residue" evidence="4">
    <location>
        <position position="1"/>
    </location>
</feature>
<evidence type="ECO:0000313" key="4">
    <source>
        <dbReference type="EMBL" id="EQD58210.1"/>
    </source>
</evidence>
<dbReference type="PANTHER" id="PTHR43403">
    <property type="entry name" value="NAD-SPECIFIC GLUTAMATE DEHYDROGENASE"/>
    <property type="match status" value="1"/>
</dbReference>
<feature type="domain" description="NAD-glutamate dehydrogenase ACT2" evidence="2">
    <location>
        <begin position="1"/>
        <end position="79"/>
    </location>
</feature>
<dbReference type="Pfam" id="PF05088">
    <property type="entry name" value="Bac_GDH_CD"/>
    <property type="match status" value="1"/>
</dbReference>
<dbReference type="Pfam" id="PF21077">
    <property type="entry name" value="GDH_ACT3"/>
    <property type="match status" value="1"/>
</dbReference>
<sequence length="486" mass="54242">FYSCLIYVPRERFSAGVRERLEHMLRDALSGDRIDSQVLVDESPLARLYAVVRPRAGAHVQIDVAALEQSVAALSRNWHDDLREVLIHRHGEEKGLRLANRFGRLLPTDYIEDVGAELAADDAQHLAGLRGADDAAITLYRVGGSGALRFKIIHFGAPVPLSDALPMLENLGVRISAEHLLELEMHGTPVTIHDFDLAEPVGLAFPVASVAVPFAEAFAAIWRGQAENDGFNRLVLGARLEWRQVAVLRGYCKYLLQVGLPYSQPYMEEVIGRYPLIAGLLIELFLARFDPRREQHDAAAQAQFKIEIEALADAGLRQRNPALIEDLVQAMALPRAEQVARIEQALKAALDDVQSLDDDRILRLFLGVVRATLRTGYFQRPGGAMREYINYKFDCARVPELPKPRPYREIFVYSPRVEGIHLRFGPVARGGLRWSDRREDFRTEVLGLVKAQMVKNTVIVPVGSKGGFFVKRPPVGGEREAQLAEG</sequence>
<dbReference type="SUPFAM" id="SSF53223">
    <property type="entry name" value="Aminoacid dehydrogenase-like, N-terminal domain"/>
    <property type="match status" value="1"/>
</dbReference>
<feature type="domain" description="NAD-glutamate dehydrogenase ACT3" evidence="3">
    <location>
        <begin position="135"/>
        <end position="200"/>
    </location>
</feature>
<dbReference type="InterPro" id="IPR049056">
    <property type="entry name" value="NAD_Glu_DH_HM3"/>
</dbReference>
<dbReference type="GO" id="GO:0006538">
    <property type="term" value="P:L-glutamate catabolic process"/>
    <property type="evidence" value="ECO:0007669"/>
    <property type="project" value="InterPro"/>
</dbReference>
<dbReference type="PANTHER" id="PTHR43403:SF1">
    <property type="entry name" value="NAD-SPECIFIC GLUTAMATE DEHYDROGENASE"/>
    <property type="match status" value="1"/>
</dbReference>
<dbReference type="InterPro" id="IPR049058">
    <property type="entry name" value="NAD_Glu_DH_HM2"/>
</dbReference>
<reference evidence="4" key="2">
    <citation type="journal article" date="2014" name="ISME J.">
        <title>Microbial stratification in low pH oxic and suboxic macroscopic growths along an acid mine drainage.</title>
        <authorList>
            <person name="Mendez-Garcia C."/>
            <person name="Mesa V."/>
            <person name="Sprenger R.R."/>
            <person name="Richter M."/>
            <person name="Diez M.S."/>
            <person name="Solano J."/>
            <person name="Bargiela R."/>
            <person name="Golyshina O.V."/>
            <person name="Manteca A."/>
            <person name="Ramos J.L."/>
            <person name="Gallego J.R."/>
            <person name="Llorente I."/>
            <person name="Martins Dos Santos V.A."/>
            <person name="Jensen O.N."/>
            <person name="Pelaez A.I."/>
            <person name="Sanchez J."/>
            <person name="Ferrer M."/>
        </authorList>
    </citation>
    <scope>NUCLEOTIDE SEQUENCE</scope>
</reference>
<dbReference type="InterPro" id="IPR007780">
    <property type="entry name" value="NAD_Glu_DH_bac"/>
</dbReference>
<dbReference type="GO" id="GO:0004069">
    <property type="term" value="F:L-aspartate:2-oxoglutarate aminotransferase activity"/>
    <property type="evidence" value="ECO:0007669"/>
    <property type="project" value="InterPro"/>
</dbReference>
<dbReference type="InterPro" id="IPR046346">
    <property type="entry name" value="Aminoacid_DH-like_N_sf"/>
</dbReference>
<dbReference type="InterPro" id="IPR049062">
    <property type="entry name" value="NAD_Glu_DH_ACT2"/>
</dbReference>
<evidence type="ECO:0000259" key="2">
    <source>
        <dbReference type="Pfam" id="PF21076"/>
    </source>
</evidence>
<dbReference type="Pfam" id="PF21076">
    <property type="entry name" value="GDH_ACT2"/>
    <property type="match status" value="1"/>
</dbReference>
<proteinExistence type="predicted"/>
<dbReference type="Pfam" id="PF21078">
    <property type="entry name" value="GDH_HM3"/>
    <property type="match status" value="1"/>
</dbReference>
<name>T1BWG2_9ZZZZ</name>
<protein>
    <submittedName>
        <fullName evidence="4">NAD-specific glutamate dehydrogenase</fullName>
    </submittedName>
</protein>
<evidence type="ECO:0000259" key="1">
    <source>
        <dbReference type="Pfam" id="PF05088"/>
    </source>
</evidence>
<dbReference type="InterPro" id="IPR028971">
    <property type="entry name" value="NAD-GDH_cat"/>
</dbReference>
<dbReference type="AlphaFoldDB" id="T1BWG2"/>
<dbReference type="Pfam" id="PF21079">
    <property type="entry name" value="GDH_HM2"/>
    <property type="match status" value="1"/>
</dbReference>
<dbReference type="GO" id="GO:0004352">
    <property type="term" value="F:glutamate dehydrogenase (NAD+) activity"/>
    <property type="evidence" value="ECO:0007669"/>
    <property type="project" value="InterPro"/>
</dbReference>
<gene>
    <name evidence="4" type="ORF">B1A_10899</name>
</gene>
<organism evidence="4">
    <name type="scientific">mine drainage metagenome</name>
    <dbReference type="NCBI Taxonomy" id="410659"/>
    <lineage>
        <taxon>unclassified sequences</taxon>
        <taxon>metagenomes</taxon>
        <taxon>ecological metagenomes</taxon>
    </lineage>
</organism>
<dbReference type="InterPro" id="IPR049064">
    <property type="entry name" value="NAD_Glu_DH_ACT3"/>
</dbReference>
<feature type="non-terminal residue" evidence="4">
    <location>
        <position position="486"/>
    </location>
</feature>
<comment type="caution">
    <text evidence="4">The sequence shown here is derived from an EMBL/GenBank/DDBJ whole genome shotgun (WGS) entry which is preliminary data.</text>
</comment>
<evidence type="ECO:0000259" key="3">
    <source>
        <dbReference type="Pfam" id="PF21077"/>
    </source>
</evidence>